<dbReference type="AlphaFoldDB" id="L8N592"/>
<evidence type="ECO:0000256" key="1">
    <source>
        <dbReference type="SAM" id="MobiDB-lite"/>
    </source>
</evidence>
<feature type="compositionally biased region" description="Basic and acidic residues" evidence="1">
    <location>
        <begin position="130"/>
        <end position="143"/>
    </location>
</feature>
<evidence type="ECO:0000313" key="3">
    <source>
        <dbReference type="Proteomes" id="UP000011201"/>
    </source>
</evidence>
<organism evidence="2 3">
    <name type="scientific">Pseudanabaena biceps PCC 7429</name>
    <dbReference type="NCBI Taxonomy" id="927668"/>
    <lineage>
        <taxon>Bacteria</taxon>
        <taxon>Bacillati</taxon>
        <taxon>Cyanobacteriota</taxon>
        <taxon>Cyanophyceae</taxon>
        <taxon>Pseudanabaenales</taxon>
        <taxon>Pseudanabaenaceae</taxon>
        <taxon>Pseudanabaena</taxon>
    </lineage>
</organism>
<feature type="compositionally biased region" description="Polar residues" evidence="1">
    <location>
        <begin position="81"/>
        <end position="113"/>
    </location>
</feature>
<accession>L8N592</accession>
<proteinExistence type="predicted"/>
<reference evidence="2 3" key="1">
    <citation type="journal article" date="2013" name="Proc. Natl. Acad. Sci. U.S.A.">
        <title>Improving the coverage of the cyanobacterial phylum using diversity-driven genome sequencing.</title>
        <authorList>
            <person name="Shih P.M."/>
            <person name="Wu D."/>
            <person name="Latifi A."/>
            <person name="Axen S.D."/>
            <person name="Fewer D.P."/>
            <person name="Talla E."/>
            <person name="Calteau A."/>
            <person name="Cai F."/>
            <person name="Tandeau de Marsac N."/>
            <person name="Rippka R."/>
            <person name="Herdman M."/>
            <person name="Sivonen K."/>
            <person name="Coursin T."/>
            <person name="Laurent T."/>
            <person name="Goodwin L."/>
            <person name="Nolan M."/>
            <person name="Davenport K.W."/>
            <person name="Han C.S."/>
            <person name="Rubin E.M."/>
            <person name="Eisen J.A."/>
            <person name="Woyke T."/>
            <person name="Gugger M."/>
            <person name="Kerfeld C.A."/>
        </authorList>
    </citation>
    <scope>NUCLEOTIDE SEQUENCE [LARGE SCALE GENOMIC DNA]</scope>
    <source>
        <strain evidence="2 3">PCC 7429</strain>
    </source>
</reference>
<gene>
    <name evidence="2" type="ORF">Pse7429DRAFT_0571</name>
</gene>
<comment type="caution">
    <text evidence="2">The sequence shown here is derived from an EMBL/GenBank/DDBJ whole genome shotgun (WGS) entry which is preliminary data.</text>
</comment>
<dbReference type="EMBL" id="ALWB01000013">
    <property type="protein sequence ID" value="ELS34279.1"/>
    <property type="molecule type" value="Genomic_DNA"/>
</dbReference>
<protein>
    <submittedName>
        <fullName evidence="2">Uncharacterized protein</fullName>
    </submittedName>
</protein>
<keyword evidence="3" id="KW-1185">Reference proteome</keyword>
<name>L8N592_9CYAN</name>
<dbReference type="Proteomes" id="UP000011201">
    <property type="component" value="Unassembled WGS sequence"/>
</dbReference>
<sequence precursor="true">MFEAIIFVYKALLAIAILFSSKNQAKSNMSSSCIRRLRLTRRKTIATKVIESVEIGASKTSSAIAKRQTSKNLFCITNHQSPITNHQSPITNHQSPITNHQSPITNHQSPITQKTKDKRQKPITNTASSDESKSHSHPHVLVD</sequence>
<feature type="region of interest" description="Disordered" evidence="1">
    <location>
        <begin position="81"/>
        <end position="143"/>
    </location>
</feature>
<evidence type="ECO:0000313" key="2">
    <source>
        <dbReference type="EMBL" id="ELS34279.1"/>
    </source>
</evidence>